<dbReference type="PANTHER" id="PTHR30502">
    <property type="entry name" value="2-KETO-3-DEOXY-L-RHAMNONATE ALDOLASE"/>
    <property type="match status" value="1"/>
</dbReference>
<proteinExistence type="inferred from homology"/>
<keyword evidence="3" id="KW-0456">Lyase</keyword>
<evidence type="ECO:0000256" key="3">
    <source>
        <dbReference type="ARBA" id="ARBA00023239"/>
    </source>
</evidence>
<dbReference type="STRING" id="391937.NA2_12953"/>
<dbReference type="eggNOG" id="COG3836">
    <property type="taxonomic scope" value="Bacteria"/>
</dbReference>
<keyword evidence="2" id="KW-0479">Metal-binding</keyword>
<dbReference type="Pfam" id="PF03328">
    <property type="entry name" value="HpcH_HpaI"/>
    <property type="match status" value="1"/>
</dbReference>
<dbReference type="Proteomes" id="UP000006786">
    <property type="component" value="Unassembled WGS sequence"/>
</dbReference>
<dbReference type="InterPro" id="IPR015813">
    <property type="entry name" value="Pyrv/PenolPyrv_kinase-like_dom"/>
</dbReference>
<evidence type="ECO:0000256" key="1">
    <source>
        <dbReference type="ARBA" id="ARBA00005568"/>
    </source>
</evidence>
<evidence type="ECO:0000313" key="6">
    <source>
        <dbReference type="Proteomes" id="UP000006786"/>
    </source>
</evidence>
<dbReference type="Gene3D" id="3.20.20.60">
    <property type="entry name" value="Phosphoenolpyruvate-binding domains"/>
    <property type="match status" value="1"/>
</dbReference>
<dbReference type="GO" id="GO:0046872">
    <property type="term" value="F:metal ion binding"/>
    <property type="evidence" value="ECO:0007669"/>
    <property type="project" value="UniProtKB-KW"/>
</dbReference>
<keyword evidence="6" id="KW-1185">Reference proteome</keyword>
<comment type="caution">
    <text evidence="5">The sequence shown here is derived from an EMBL/GenBank/DDBJ whole genome shotgun (WGS) entry which is preliminary data.</text>
</comment>
<dbReference type="InterPro" id="IPR005000">
    <property type="entry name" value="Aldolase/citrate-lyase_domain"/>
</dbReference>
<dbReference type="SUPFAM" id="SSF51621">
    <property type="entry name" value="Phosphoenolpyruvate/pyruvate domain"/>
    <property type="match status" value="1"/>
</dbReference>
<feature type="domain" description="HpcH/HpaI aldolase/citrate lyase" evidence="4">
    <location>
        <begin position="15"/>
        <end position="235"/>
    </location>
</feature>
<dbReference type="PANTHER" id="PTHR30502:SF0">
    <property type="entry name" value="PHOSPHOENOLPYRUVATE CARBOXYLASE FAMILY PROTEIN"/>
    <property type="match status" value="1"/>
</dbReference>
<name>K2M8U9_9HYPH</name>
<organism evidence="5 6">
    <name type="scientific">Nitratireductor pacificus pht-3B</name>
    <dbReference type="NCBI Taxonomy" id="391937"/>
    <lineage>
        <taxon>Bacteria</taxon>
        <taxon>Pseudomonadati</taxon>
        <taxon>Pseudomonadota</taxon>
        <taxon>Alphaproteobacteria</taxon>
        <taxon>Hyphomicrobiales</taxon>
        <taxon>Phyllobacteriaceae</taxon>
        <taxon>Nitratireductor</taxon>
    </lineage>
</organism>
<reference evidence="5 6" key="1">
    <citation type="journal article" date="2012" name="J. Bacteriol.">
        <title>Genome Sequence of Nitratireductor pacificus Type Strain pht-3B.</title>
        <authorList>
            <person name="Lai Q."/>
            <person name="Li G."/>
            <person name="Shao Z."/>
        </authorList>
    </citation>
    <scope>NUCLEOTIDE SEQUENCE [LARGE SCALE GENOMIC DNA]</scope>
    <source>
        <strain evidence="6">pht-3B</strain>
    </source>
</reference>
<dbReference type="RefSeq" id="WP_008597426.1">
    <property type="nucleotide sequence ID" value="NZ_AMRM01000013.1"/>
</dbReference>
<dbReference type="EMBL" id="AMRM01000013">
    <property type="protein sequence ID" value="EKF18556.1"/>
    <property type="molecule type" value="Genomic_DNA"/>
</dbReference>
<dbReference type="GO" id="GO:0005737">
    <property type="term" value="C:cytoplasm"/>
    <property type="evidence" value="ECO:0007669"/>
    <property type="project" value="TreeGrafter"/>
</dbReference>
<dbReference type="GO" id="GO:0016832">
    <property type="term" value="F:aldehyde-lyase activity"/>
    <property type="evidence" value="ECO:0007669"/>
    <property type="project" value="TreeGrafter"/>
</dbReference>
<dbReference type="AlphaFoldDB" id="K2M8U9"/>
<evidence type="ECO:0000259" key="4">
    <source>
        <dbReference type="Pfam" id="PF03328"/>
    </source>
</evidence>
<sequence length="254" mass="26448">MTLRTRLAAGDVLVGSFLKTPAPQLVEVLGLSGLDFVVADMEHAPIDLRDLDLIAMAGRAVDLPVLVRSRGSSAEAIWPALDLGCTGVMVPHIRNPASARAAVAAARFSAGQRGCSPSGRAGFYGGLPPVCFRDTSDQETLVIAQIEDEEALANLDTIAIEPGIDALFLGPVDLAQSLGCAPDAPEIRAAGEKIVRAAALANKAAGTFVPYSPAIRDAVASGMRLIVCGSDQSLLRTTATNMITEIDIHQEPPT</sequence>
<accession>K2M8U9</accession>
<dbReference type="InterPro" id="IPR050251">
    <property type="entry name" value="HpcH-HpaI_aldolase"/>
</dbReference>
<evidence type="ECO:0000256" key="2">
    <source>
        <dbReference type="ARBA" id="ARBA00022723"/>
    </source>
</evidence>
<dbReference type="OrthoDB" id="9802624at2"/>
<protein>
    <submittedName>
        <fullName evidence="5">HpcH/HpaI aldolase</fullName>
    </submittedName>
</protein>
<gene>
    <name evidence="5" type="ORF">NA2_12953</name>
</gene>
<dbReference type="InterPro" id="IPR040442">
    <property type="entry name" value="Pyrv_kinase-like_dom_sf"/>
</dbReference>
<comment type="similarity">
    <text evidence="1">Belongs to the HpcH/HpaI aldolase family.</text>
</comment>
<dbReference type="PATRIC" id="fig|391937.3.peg.2660"/>
<evidence type="ECO:0000313" key="5">
    <source>
        <dbReference type="EMBL" id="EKF18556.1"/>
    </source>
</evidence>